<dbReference type="InterPro" id="IPR020472">
    <property type="entry name" value="WD40_PAC1"/>
</dbReference>
<feature type="region of interest" description="Disordered" evidence="6">
    <location>
        <begin position="1"/>
        <end position="46"/>
    </location>
</feature>
<dbReference type="PIRSF" id="PIRSF002394">
    <property type="entry name" value="GN-bd_beta"/>
    <property type="match status" value="1"/>
</dbReference>
<dbReference type="GeneID" id="7202930"/>
<dbReference type="PROSITE" id="PS00678">
    <property type="entry name" value="WD_REPEATS_1"/>
    <property type="match status" value="1"/>
</dbReference>
<name>B7G4U5_PHATC</name>
<dbReference type="InParanoid" id="B7G4U5"/>
<evidence type="ECO:0000256" key="1">
    <source>
        <dbReference type="ARBA" id="ARBA00009768"/>
    </source>
</evidence>
<comment type="similarity">
    <text evidence="1">Belongs to the WD repeat G protein beta family.</text>
</comment>
<keyword evidence="2 5" id="KW-0853">WD repeat</keyword>
<reference evidence="7 8" key="1">
    <citation type="journal article" date="2008" name="Nature">
        <title>The Phaeodactylum genome reveals the evolutionary history of diatom genomes.</title>
        <authorList>
            <person name="Bowler C."/>
            <person name="Allen A.E."/>
            <person name="Badger J.H."/>
            <person name="Grimwood J."/>
            <person name="Jabbari K."/>
            <person name="Kuo A."/>
            <person name="Maheswari U."/>
            <person name="Martens C."/>
            <person name="Maumus F."/>
            <person name="Otillar R.P."/>
            <person name="Rayko E."/>
            <person name="Salamov A."/>
            <person name="Vandepoele K."/>
            <person name="Beszteri B."/>
            <person name="Gruber A."/>
            <person name="Heijde M."/>
            <person name="Katinka M."/>
            <person name="Mock T."/>
            <person name="Valentin K."/>
            <person name="Verret F."/>
            <person name="Berges J.A."/>
            <person name="Brownlee C."/>
            <person name="Cadoret J.P."/>
            <person name="Chiovitti A."/>
            <person name="Choi C.J."/>
            <person name="Coesel S."/>
            <person name="De Martino A."/>
            <person name="Detter J.C."/>
            <person name="Durkin C."/>
            <person name="Falciatore A."/>
            <person name="Fournet J."/>
            <person name="Haruta M."/>
            <person name="Huysman M.J."/>
            <person name="Jenkins B.D."/>
            <person name="Jiroutova K."/>
            <person name="Jorgensen R.E."/>
            <person name="Joubert Y."/>
            <person name="Kaplan A."/>
            <person name="Kroger N."/>
            <person name="Kroth P.G."/>
            <person name="La Roche J."/>
            <person name="Lindquist E."/>
            <person name="Lommer M."/>
            <person name="Martin-Jezequel V."/>
            <person name="Lopez P.J."/>
            <person name="Lucas S."/>
            <person name="Mangogna M."/>
            <person name="McGinnis K."/>
            <person name="Medlin L.K."/>
            <person name="Montsant A."/>
            <person name="Oudot-Le Secq M.P."/>
            <person name="Napoli C."/>
            <person name="Obornik M."/>
            <person name="Parker M.S."/>
            <person name="Petit J.L."/>
            <person name="Porcel B.M."/>
            <person name="Poulsen N."/>
            <person name="Robison M."/>
            <person name="Rychlewski L."/>
            <person name="Rynearson T.A."/>
            <person name="Schmutz J."/>
            <person name="Shapiro H."/>
            <person name="Siaut M."/>
            <person name="Stanley M."/>
            <person name="Sussman M.R."/>
            <person name="Taylor A.R."/>
            <person name="Vardi A."/>
            <person name="von Dassow P."/>
            <person name="Vyverman W."/>
            <person name="Willis A."/>
            <person name="Wyrwicz L.S."/>
            <person name="Rokhsar D.S."/>
            <person name="Weissenbach J."/>
            <person name="Armbrust E.V."/>
            <person name="Green B.R."/>
            <person name="Van de Peer Y."/>
            <person name="Grigoriev I.V."/>
        </authorList>
    </citation>
    <scope>NUCLEOTIDE SEQUENCE [LARGE SCALE GENOMIC DNA]</scope>
    <source>
        <strain evidence="7 8">CCAP 1055/1</strain>
    </source>
</reference>
<dbReference type="KEGG" id="pti:PHATRDRAFT_21897"/>
<feature type="repeat" description="WD" evidence="5">
    <location>
        <begin position="224"/>
        <end position="266"/>
    </location>
</feature>
<evidence type="ECO:0000313" key="7">
    <source>
        <dbReference type="EMBL" id="EEC46675.1"/>
    </source>
</evidence>
<evidence type="ECO:0000256" key="4">
    <source>
        <dbReference type="ARBA" id="ARBA00023224"/>
    </source>
</evidence>
<evidence type="ECO:0000313" key="8">
    <source>
        <dbReference type="Proteomes" id="UP000000759"/>
    </source>
</evidence>
<dbReference type="CDD" id="cd00200">
    <property type="entry name" value="WD40"/>
    <property type="match status" value="1"/>
</dbReference>
<dbReference type="SUPFAM" id="SSF50978">
    <property type="entry name" value="WD40 repeat-like"/>
    <property type="match status" value="1"/>
</dbReference>
<dbReference type="SMART" id="SM00320">
    <property type="entry name" value="WD40"/>
    <property type="match status" value="7"/>
</dbReference>
<dbReference type="RefSeq" id="XP_002182135.1">
    <property type="nucleotide sequence ID" value="XM_002182099.1"/>
</dbReference>
<dbReference type="EMBL" id="CM000616">
    <property type="protein sequence ID" value="EEC46675.1"/>
    <property type="molecule type" value="Genomic_DNA"/>
</dbReference>
<keyword evidence="8" id="KW-1185">Reference proteome</keyword>
<sequence length="351" mass="37803">MSTSEIQQDTAREEVPSLTQQIEKVQKSKREHSGSAAQGSPVRAPSAAKLRRTLKGHFGRIAALHWGGDSKTVVTAGQDGNLILWNAITSNKLQSIGLKSSYVMAVGIEQTRGNLVACGGLDNLCTIFPRNNVGKAAEMASHDGFLSCCRFLSEQEIITSSGDSTCILWDINTHKPVSRFEEHTADAMFLSLRPSDRNVFVSCSVDQTCKVWDTRAPTSSTLTFTGHTGDVNGVEFLPSDNNCFASCSEDNTVRIFDIRASDELAKFQGPASLGESPSDGLTSLAVSKSGRLVFCGDSEGNFSCFDILSERSGPAYTNTGAHDRYISCIGISPHEDAICTGSWDTQAKVWA</sequence>
<reference evidence="8" key="2">
    <citation type="submission" date="2008-08" db="EMBL/GenBank/DDBJ databases">
        <authorList>
            <consortium name="Diatom Consortium"/>
            <person name="Grigoriev I."/>
            <person name="Grimwood J."/>
            <person name="Kuo A."/>
            <person name="Otillar R.P."/>
            <person name="Salamov A."/>
            <person name="Detter J.C."/>
            <person name="Lindquist E."/>
            <person name="Shapiro H."/>
            <person name="Lucas S."/>
            <person name="Glavina del Rio T."/>
            <person name="Pitluck S."/>
            <person name="Rokhsar D."/>
            <person name="Bowler C."/>
        </authorList>
    </citation>
    <scope>GENOME REANNOTATION</scope>
    <source>
        <strain evidence="8">CCAP 1055/1</strain>
    </source>
</reference>
<gene>
    <name evidence="7" type="ORF">PHATRDRAFT_21897</name>
</gene>
<dbReference type="GO" id="GO:0007165">
    <property type="term" value="P:signal transduction"/>
    <property type="evidence" value="ECO:0007669"/>
    <property type="project" value="UniProtKB-KW"/>
</dbReference>
<dbReference type="InterPro" id="IPR036322">
    <property type="entry name" value="WD40_repeat_dom_sf"/>
</dbReference>
<feature type="compositionally biased region" description="Basic and acidic residues" evidence="6">
    <location>
        <begin position="24"/>
        <end position="33"/>
    </location>
</feature>
<dbReference type="STRING" id="556484.B7G4U5"/>
<dbReference type="PROSITE" id="PS50294">
    <property type="entry name" value="WD_REPEATS_REGION"/>
    <property type="match status" value="3"/>
</dbReference>
<proteinExistence type="inferred from homology"/>
<dbReference type="InterPro" id="IPR001680">
    <property type="entry name" value="WD40_rpt"/>
</dbReference>
<dbReference type="PRINTS" id="PR00320">
    <property type="entry name" value="GPROTEINBRPT"/>
</dbReference>
<dbReference type="PROSITE" id="PS50082">
    <property type="entry name" value="WD_REPEATS_2"/>
    <property type="match status" value="5"/>
</dbReference>
<dbReference type="AlphaFoldDB" id="B7G4U5"/>
<dbReference type="Pfam" id="PF25391">
    <property type="entry name" value="WD40_Gbeta"/>
    <property type="match status" value="1"/>
</dbReference>
<keyword evidence="3" id="KW-0677">Repeat</keyword>
<evidence type="ECO:0000256" key="6">
    <source>
        <dbReference type="SAM" id="MobiDB-lite"/>
    </source>
</evidence>
<dbReference type="HOGENOM" id="CLU_000288_57_34_1"/>
<evidence type="ECO:0000256" key="3">
    <source>
        <dbReference type="ARBA" id="ARBA00022737"/>
    </source>
</evidence>
<keyword evidence="4" id="KW-0807">Transducer</keyword>
<organism evidence="7 8">
    <name type="scientific">Phaeodactylum tricornutum (strain CCAP 1055/1)</name>
    <dbReference type="NCBI Taxonomy" id="556484"/>
    <lineage>
        <taxon>Eukaryota</taxon>
        <taxon>Sar</taxon>
        <taxon>Stramenopiles</taxon>
        <taxon>Ochrophyta</taxon>
        <taxon>Bacillariophyta</taxon>
        <taxon>Bacillariophyceae</taxon>
        <taxon>Bacillariophycidae</taxon>
        <taxon>Naviculales</taxon>
        <taxon>Phaeodactylaceae</taxon>
        <taxon>Phaeodactylum</taxon>
    </lineage>
</organism>
<dbReference type="InterPro" id="IPR019775">
    <property type="entry name" value="WD40_repeat_CS"/>
</dbReference>
<dbReference type="PRINTS" id="PR00319">
    <property type="entry name" value="GPROTEINB"/>
</dbReference>
<feature type="repeat" description="WD" evidence="5">
    <location>
        <begin position="319"/>
        <end position="351"/>
    </location>
</feature>
<dbReference type="InterPro" id="IPR001632">
    <property type="entry name" value="WD40_G-protein_beta-like"/>
</dbReference>
<evidence type="ECO:0000256" key="5">
    <source>
        <dbReference type="PROSITE-ProRule" id="PRU00221"/>
    </source>
</evidence>
<dbReference type="InterPro" id="IPR016346">
    <property type="entry name" value="G-protein_beta_1-5"/>
</dbReference>
<evidence type="ECO:0000256" key="2">
    <source>
        <dbReference type="ARBA" id="ARBA00022574"/>
    </source>
</evidence>
<feature type="repeat" description="WD" evidence="5">
    <location>
        <begin position="54"/>
        <end position="95"/>
    </location>
</feature>
<dbReference type="Gene3D" id="2.130.10.10">
    <property type="entry name" value="YVTN repeat-like/Quinoprotein amine dehydrogenase"/>
    <property type="match status" value="1"/>
</dbReference>
<feature type="repeat" description="WD" evidence="5">
    <location>
        <begin position="180"/>
        <end position="222"/>
    </location>
</feature>
<dbReference type="Proteomes" id="UP000000759">
    <property type="component" value="Chromosome 14"/>
</dbReference>
<dbReference type="PANTHER" id="PTHR19850">
    <property type="entry name" value="GUANINE NUCLEOTIDE-BINDING PROTEIN BETA G PROTEIN BETA"/>
    <property type="match status" value="1"/>
</dbReference>
<accession>B7G4U5</accession>
<dbReference type="InterPro" id="IPR015943">
    <property type="entry name" value="WD40/YVTN_repeat-like_dom_sf"/>
</dbReference>
<dbReference type="OrthoDB" id="10255630at2759"/>
<feature type="repeat" description="WD" evidence="5">
    <location>
        <begin position="139"/>
        <end position="179"/>
    </location>
</feature>
<dbReference type="PaxDb" id="2850-Phatr21897"/>
<dbReference type="eggNOG" id="KOG0286">
    <property type="taxonomic scope" value="Eukaryota"/>
</dbReference>
<protein>
    <submittedName>
        <fullName evidence="7">G protein beta subunit</fullName>
    </submittedName>
</protein>